<dbReference type="Gene3D" id="3.40.50.1000">
    <property type="entry name" value="HAD superfamily/HAD-like"/>
    <property type="match status" value="1"/>
</dbReference>
<reference evidence="2 3" key="1">
    <citation type="submission" date="2016-09" db="EMBL/GenBank/DDBJ databases">
        <title>Extensive genetic diversity and differential bi-allelic expression allows diatom success in the polar Southern Ocean.</title>
        <authorList>
            <consortium name="DOE Joint Genome Institute"/>
            <person name="Mock T."/>
            <person name="Otillar R.P."/>
            <person name="Strauss J."/>
            <person name="Dupont C."/>
            <person name="Frickenhaus S."/>
            <person name="Maumus F."/>
            <person name="Mcmullan M."/>
            <person name="Sanges R."/>
            <person name="Schmutz J."/>
            <person name="Toseland A."/>
            <person name="Valas R."/>
            <person name="Veluchamy A."/>
            <person name="Ward B.J."/>
            <person name="Allen A."/>
            <person name="Barry K."/>
            <person name="Falciatore A."/>
            <person name="Ferrante M."/>
            <person name="Fortunato A.E."/>
            <person name="Gloeckner G."/>
            <person name="Gruber A."/>
            <person name="Hipkin R."/>
            <person name="Janech M."/>
            <person name="Kroth P."/>
            <person name="Leese F."/>
            <person name="Lindquist E."/>
            <person name="Lyon B.R."/>
            <person name="Martin J."/>
            <person name="Mayer C."/>
            <person name="Parker M."/>
            <person name="Quesneville H."/>
            <person name="Raymond J."/>
            <person name="Uhlig C."/>
            <person name="Valentin K.U."/>
            <person name="Worden A.Z."/>
            <person name="Armbrust E.V."/>
            <person name="Bowler C."/>
            <person name="Green B."/>
            <person name="Moulton V."/>
            <person name="Van Oosterhout C."/>
            <person name="Grigoriev I."/>
        </authorList>
    </citation>
    <scope>NUCLEOTIDE SEQUENCE [LARGE SCALE GENOMIC DNA]</scope>
    <source>
        <strain evidence="2 3">CCMP1102</strain>
    </source>
</reference>
<dbReference type="InterPro" id="IPR023214">
    <property type="entry name" value="HAD_sf"/>
</dbReference>
<name>A0A1E7EJZ7_9STRA</name>
<dbReference type="SUPFAM" id="SSF56784">
    <property type="entry name" value="HAD-like"/>
    <property type="match status" value="1"/>
</dbReference>
<feature type="compositionally biased region" description="Low complexity" evidence="1">
    <location>
        <begin position="127"/>
        <end position="137"/>
    </location>
</feature>
<feature type="region of interest" description="Disordered" evidence="1">
    <location>
        <begin position="200"/>
        <end position="221"/>
    </location>
</feature>
<dbReference type="Proteomes" id="UP000095751">
    <property type="component" value="Unassembled WGS sequence"/>
</dbReference>
<dbReference type="PANTHER" id="PTHR10000">
    <property type="entry name" value="PHOSPHOSERINE PHOSPHATASE"/>
    <property type="match status" value="1"/>
</dbReference>
<gene>
    <name evidence="2" type="ORF">FRACYDRAFT_201847</name>
</gene>
<dbReference type="InterPro" id="IPR006379">
    <property type="entry name" value="HAD-SF_hydro_IIB"/>
</dbReference>
<dbReference type="InterPro" id="IPR036412">
    <property type="entry name" value="HAD-like_sf"/>
</dbReference>
<dbReference type="OrthoDB" id="27226at2759"/>
<keyword evidence="2" id="KW-0378">Hydrolase</keyword>
<dbReference type="PANTHER" id="PTHR10000:SF8">
    <property type="entry name" value="HAD SUPERFAMILY HYDROLASE-LIKE, TYPE 3"/>
    <property type="match status" value="1"/>
</dbReference>
<feature type="region of interest" description="Disordered" evidence="1">
    <location>
        <begin position="121"/>
        <end position="151"/>
    </location>
</feature>
<dbReference type="NCBIfam" id="TIGR01484">
    <property type="entry name" value="HAD-SF-IIB"/>
    <property type="match status" value="1"/>
</dbReference>
<dbReference type="InParanoid" id="A0A1E7EJZ7"/>
<dbReference type="GO" id="GO:0005829">
    <property type="term" value="C:cytosol"/>
    <property type="evidence" value="ECO:0007669"/>
    <property type="project" value="TreeGrafter"/>
</dbReference>
<keyword evidence="3" id="KW-1185">Reference proteome</keyword>
<organism evidence="2 3">
    <name type="scientific">Fragilariopsis cylindrus CCMP1102</name>
    <dbReference type="NCBI Taxonomy" id="635003"/>
    <lineage>
        <taxon>Eukaryota</taxon>
        <taxon>Sar</taxon>
        <taxon>Stramenopiles</taxon>
        <taxon>Ochrophyta</taxon>
        <taxon>Bacillariophyta</taxon>
        <taxon>Bacillariophyceae</taxon>
        <taxon>Bacillariophycidae</taxon>
        <taxon>Bacillariales</taxon>
        <taxon>Bacillariaceae</taxon>
        <taxon>Fragilariopsis</taxon>
    </lineage>
</organism>
<accession>A0A1E7EJZ7</accession>
<evidence type="ECO:0000313" key="3">
    <source>
        <dbReference type="Proteomes" id="UP000095751"/>
    </source>
</evidence>
<evidence type="ECO:0000256" key="1">
    <source>
        <dbReference type="SAM" id="MobiDB-lite"/>
    </source>
</evidence>
<dbReference type="EMBL" id="KV784421">
    <property type="protein sequence ID" value="OEU06197.1"/>
    <property type="molecule type" value="Genomic_DNA"/>
</dbReference>
<dbReference type="Pfam" id="PF08282">
    <property type="entry name" value="Hydrolase_3"/>
    <property type="match status" value="1"/>
</dbReference>
<evidence type="ECO:0000313" key="2">
    <source>
        <dbReference type="EMBL" id="OEU06197.1"/>
    </source>
</evidence>
<dbReference type="KEGG" id="fcy:FRACYDRAFT_201847"/>
<sequence>MVQTKRSVWCYYGLLIFIAYERQLAVVALSSRKAIRTGPGLLLVSTSSSSSSSSSKQSSLLTLYNNNGADDNDNADDNGYDSGINDFLSEILKSNKLSEILKSNSIDDVISSSAAGVGIGTGGTGTGSSTVESNNTSQPQSPPGGITKSDLYGDDELANLLQMHQQLTSEMTFKSKMSSNPNPVALHDFVLQAIGEIDIDSESDSNSNSDSDSVDEQQQPAWLSKSVKEKIMKCNIKAIASDIDGTIIGSDQKIHPKTEQAILRAQSLSVQSNSTLKYVFPATGKSRWGAMNSLGPELSFLGDGPGVYCQGLYCVVNGTDVIFEKKLNPSAVESAEQLVAEFDVAIVAYDGDDFYTTDSSKIEVIELHEKYGEPKSQEIPTIVGHIPGVHKILLLDNNNDGEMLNKVVRPRLEKLAKENGCTVTQAIPTMLELLPFGCSKALGVQKVCEYLNIDPGTELLAMGDAENDLEMLQDAAIGVAVNNAVEMCKDAADVVMPLTSTEGGAGLALEVILGI</sequence>
<protein>
    <submittedName>
        <fullName evidence="2">Haloacid dehalogenase-like hydrolase</fullName>
    </submittedName>
</protein>
<dbReference type="GO" id="GO:0016791">
    <property type="term" value="F:phosphatase activity"/>
    <property type="evidence" value="ECO:0007669"/>
    <property type="project" value="TreeGrafter"/>
</dbReference>
<dbReference type="AlphaFoldDB" id="A0A1E7EJZ7"/>
<dbReference type="GO" id="GO:0000287">
    <property type="term" value="F:magnesium ion binding"/>
    <property type="evidence" value="ECO:0007669"/>
    <property type="project" value="TreeGrafter"/>
</dbReference>
<dbReference type="Gene3D" id="3.30.1240.10">
    <property type="match status" value="1"/>
</dbReference>
<proteinExistence type="predicted"/>